<gene>
    <name evidence="2" type="ORF">AMTR_s00186p00042610</name>
</gene>
<dbReference type="OMA" id="KGYGFRY"/>
<accession>W1P4F0</accession>
<dbReference type="AlphaFoldDB" id="W1P4F0"/>
<evidence type="ECO:0000259" key="1">
    <source>
        <dbReference type="PROSITE" id="PS50181"/>
    </source>
</evidence>
<protein>
    <recommendedName>
        <fullName evidence="1">F-box domain-containing protein</fullName>
    </recommendedName>
</protein>
<organism evidence="2 3">
    <name type="scientific">Amborella trichopoda</name>
    <dbReference type="NCBI Taxonomy" id="13333"/>
    <lineage>
        <taxon>Eukaryota</taxon>
        <taxon>Viridiplantae</taxon>
        <taxon>Streptophyta</taxon>
        <taxon>Embryophyta</taxon>
        <taxon>Tracheophyta</taxon>
        <taxon>Spermatophyta</taxon>
        <taxon>Magnoliopsida</taxon>
        <taxon>Amborellales</taxon>
        <taxon>Amborellaceae</taxon>
        <taxon>Amborella</taxon>
    </lineage>
</organism>
<dbReference type="EMBL" id="KI394180">
    <property type="protein sequence ID" value="ERN04737.1"/>
    <property type="molecule type" value="Genomic_DNA"/>
</dbReference>
<dbReference type="Gene3D" id="1.20.1280.50">
    <property type="match status" value="1"/>
</dbReference>
<dbReference type="InterPro" id="IPR001810">
    <property type="entry name" value="F-box_dom"/>
</dbReference>
<dbReference type="SUPFAM" id="SSF81383">
    <property type="entry name" value="F-box domain"/>
    <property type="match status" value="1"/>
</dbReference>
<dbReference type="PANTHER" id="PTHR31370:SF2">
    <property type="entry name" value="OS08G0105100 PROTEIN"/>
    <property type="match status" value="1"/>
</dbReference>
<dbReference type="Proteomes" id="UP000017836">
    <property type="component" value="Unassembled WGS sequence"/>
</dbReference>
<reference evidence="3" key="1">
    <citation type="journal article" date="2013" name="Science">
        <title>The Amborella genome and the evolution of flowering plants.</title>
        <authorList>
            <consortium name="Amborella Genome Project"/>
        </authorList>
    </citation>
    <scope>NUCLEOTIDE SEQUENCE [LARGE SCALE GENOMIC DNA]</scope>
</reference>
<dbReference type="HOGENOM" id="CLU_033857_0_0_1"/>
<evidence type="ECO:0000313" key="3">
    <source>
        <dbReference type="Proteomes" id="UP000017836"/>
    </source>
</evidence>
<dbReference type="Pfam" id="PF12937">
    <property type="entry name" value="F-box-like"/>
    <property type="match status" value="1"/>
</dbReference>
<dbReference type="PANTHER" id="PTHR31370">
    <property type="entry name" value="F-BOX PROTEIN FAMILY-LIKE"/>
    <property type="match status" value="1"/>
</dbReference>
<dbReference type="eggNOG" id="ENOG502QTKH">
    <property type="taxonomic scope" value="Eukaryota"/>
</dbReference>
<sequence>MAAMACPLQEKPVPSLSYGGPLEIGAHEELDSQYQSSNFLQTLPDDVLAVISKFLCPRDVCNLSLCCKSLTGFAVSDKVWFSQCERLGALKAEDLILWRKSMASYKALCRFLLSVRPLIGMWVHQNPELGNVVYVMWGFLSLVACRVISQELGPQGFNSPLLWAPVFEIISESDGSLVFYLHGREIDQDYFYPGSLKPINKDCNVLLLEVEPRRGEIQAFDRITKGKLLQTKSSLNSNSNLSRSVSRSESKVSISQRVEVQEATESVPFGRLAFRERRKLLELVASQVRMRISSFVNGPLFPGSKESFSNEEDPEASFQREILQLTERRSILVDMYKLGDSSDRTPTSGTQLDGIQMDVAAKALCHTMDSKEIKFSRDRLGLDVGRSMMNLSEMSSHVLSSNNLQKTKKRSLKAYFKDGLKQIIGKGAGMAGTSGLRCRGSSSSDNKHTQLHKFLSLGTTIGLCLHASTLKLSTYRAWPIMHDNRFALYKLPEPVPCVDQEFAGLWGGTFGWPPGILAQDKPGKALFFLLISYEEAEEGRLLIATKILEGTHYVLHPNGSPMFIVKANEPSFDPFPWQTYGDSLSVEIVQAYSGEGIANGYGFRYPGSKPGTLFVTQNGLLAFVWKESNAVLTLQRLDLQSLLRKGERVPALPPIANFAYLTKSYSNVFAPGGSNNLVPLQRSAPIRMLLELSDKFRREASKGCVPYVQDIGRGDGRNAGE</sequence>
<dbReference type="Gramene" id="ERN04737">
    <property type="protein sequence ID" value="ERN04737"/>
    <property type="gene ID" value="AMTR_s00186p00042610"/>
</dbReference>
<name>W1P4F0_AMBTC</name>
<evidence type="ECO:0000313" key="2">
    <source>
        <dbReference type="EMBL" id="ERN04737.1"/>
    </source>
</evidence>
<dbReference type="InterPro" id="IPR036047">
    <property type="entry name" value="F-box-like_dom_sf"/>
</dbReference>
<dbReference type="SMART" id="SM00256">
    <property type="entry name" value="FBOX"/>
    <property type="match status" value="1"/>
</dbReference>
<dbReference type="InterPro" id="IPR040275">
    <property type="entry name" value="At5g39450-like"/>
</dbReference>
<proteinExistence type="predicted"/>
<keyword evidence="3" id="KW-1185">Reference proteome</keyword>
<dbReference type="PROSITE" id="PS50181">
    <property type="entry name" value="FBOX"/>
    <property type="match status" value="1"/>
</dbReference>
<feature type="domain" description="F-box" evidence="1">
    <location>
        <begin position="37"/>
        <end position="83"/>
    </location>
</feature>